<proteinExistence type="inferred from homology"/>
<dbReference type="InterPro" id="IPR035906">
    <property type="entry name" value="MetI-like_sf"/>
</dbReference>
<evidence type="ECO:0000256" key="9">
    <source>
        <dbReference type="RuleBase" id="RU363032"/>
    </source>
</evidence>
<evidence type="ECO:0000256" key="7">
    <source>
        <dbReference type="ARBA" id="ARBA00022989"/>
    </source>
</evidence>
<dbReference type="AlphaFoldDB" id="A0A7H9BQ79"/>
<dbReference type="RefSeq" id="WP_024845830.1">
    <property type="nucleotide sequence ID" value="NZ_CP038206.1"/>
</dbReference>
<dbReference type="Pfam" id="PF00528">
    <property type="entry name" value="BPD_transp_1"/>
    <property type="match status" value="1"/>
</dbReference>
<dbReference type="InterPro" id="IPR010065">
    <property type="entry name" value="AA_ABC_transptr_permease_3TM"/>
</dbReference>
<evidence type="ECO:0000256" key="8">
    <source>
        <dbReference type="ARBA" id="ARBA00023136"/>
    </source>
</evidence>
<comment type="similarity">
    <text evidence="2">Belongs to the binding-protein-dependent transport system permease family. HisMQ subfamily.</text>
</comment>
<keyword evidence="4" id="KW-1003">Cell membrane</keyword>
<dbReference type="Gene3D" id="1.10.3720.10">
    <property type="entry name" value="MetI-like"/>
    <property type="match status" value="1"/>
</dbReference>
<evidence type="ECO:0000313" key="11">
    <source>
        <dbReference type="EMBL" id="QLH13189.1"/>
    </source>
</evidence>
<reference evidence="11 12" key="1">
    <citation type="submission" date="2020-07" db="EMBL/GenBank/DDBJ databases">
        <title>The complete genome of Paracoccus pantotrophus ACCC 10489.</title>
        <authorList>
            <person name="Si Y."/>
        </authorList>
    </citation>
    <scope>NUCLEOTIDE SEQUENCE [LARGE SCALE GENOMIC DNA]</scope>
    <source>
        <strain evidence="11 12">ACCC10489</strain>
    </source>
</reference>
<dbReference type="SUPFAM" id="SSF161098">
    <property type="entry name" value="MetI-like"/>
    <property type="match status" value="1"/>
</dbReference>
<evidence type="ECO:0000256" key="1">
    <source>
        <dbReference type="ARBA" id="ARBA00004429"/>
    </source>
</evidence>
<sequence length="229" mass="24887">MFLNGYGPLVLAGLMMTLKLALLAMIGAFLLGLVGAGCKLSRSRGLRALGAGYTTVIRSVPDLVMMLLLFYSLQIWLNRLTDALGWAQIDIDPFSAGVITLAVIYGAYFTETFRGAFAAVHRGQIEAALAYGMPPWTLFRRVLFPQMMRHALPGIGNNWQVMIKATALVSLIGLNDLIKATQDAGKGSGQFFYFSILSALIFLALATVINLAVLLLERRFSAGTRRHAA</sequence>
<evidence type="ECO:0000256" key="3">
    <source>
        <dbReference type="ARBA" id="ARBA00022448"/>
    </source>
</evidence>
<feature type="transmembrane region" description="Helical" evidence="9">
    <location>
        <begin position="59"/>
        <end position="77"/>
    </location>
</feature>
<evidence type="ECO:0000256" key="2">
    <source>
        <dbReference type="ARBA" id="ARBA00010072"/>
    </source>
</evidence>
<organism evidence="11 12">
    <name type="scientific">Paracoccus pantotrophus</name>
    <name type="common">Thiosphaera pantotropha</name>
    <dbReference type="NCBI Taxonomy" id="82367"/>
    <lineage>
        <taxon>Bacteria</taxon>
        <taxon>Pseudomonadati</taxon>
        <taxon>Pseudomonadota</taxon>
        <taxon>Alphaproteobacteria</taxon>
        <taxon>Rhodobacterales</taxon>
        <taxon>Paracoccaceae</taxon>
        <taxon>Paracoccus</taxon>
    </lineage>
</organism>
<keyword evidence="3 9" id="KW-0813">Transport</keyword>
<dbReference type="PROSITE" id="PS50928">
    <property type="entry name" value="ABC_TM1"/>
    <property type="match status" value="1"/>
</dbReference>
<keyword evidence="7 9" id="KW-1133">Transmembrane helix</keyword>
<dbReference type="PANTHER" id="PTHR30133:SF1">
    <property type="entry name" value="HISTIDINE TRANSPORT SYSTEM PERMEASE PROTEIN HISQ"/>
    <property type="match status" value="1"/>
</dbReference>
<dbReference type="Proteomes" id="UP000509322">
    <property type="component" value="Chromosome 1"/>
</dbReference>
<name>A0A7H9BQ79_PARPN</name>
<comment type="subcellular location">
    <subcellularLocation>
        <location evidence="1">Cell inner membrane</location>
        <topology evidence="1">Multi-pass membrane protein</topology>
    </subcellularLocation>
    <subcellularLocation>
        <location evidence="9">Cell membrane</location>
        <topology evidence="9">Multi-pass membrane protein</topology>
    </subcellularLocation>
</comment>
<feature type="domain" description="ABC transmembrane type-1" evidence="10">
    <location>
        <begin position="14"/>
        <end position="213"/>
    </location>
</feature>
<evidence type="ECO:0000313" key="12">
    <source>
        <dbReference type="Proteomes" id="UP000509322"/>
    </source>
</evidence>
<accession>A0A7H9BQ79</accession>
<evidence type="ECO:0000256" key="4">
    <source>
        <dbReference type="ARBA" id="ARBA00022475"/>
    </source>
</evidence>
<protein>
    <submittedName>
        <fullName evidence="11">ABC transporter permease</fullName>
    </submittedName>
</protein>
<keyword evidence="5" id="KW-0997">Cell inner membrane</keyword>
<dbReference type="InterPro" id="IPR000515">
    <property type="entry name" value="MetI-like"/>
</dbReference>
<keyword evidence="6 9" id="KW-0812">Transmembrane</keyword>
<feature type="transmembrane region" description="Helical" evidence="9">
    <location>
        <begin position="20"/>
        <end position="38"/>
    </location>
</feature>
<gene>
    <name evidence="11" type="ORF">HYQ43_02515</name>
</gene>
<dbReference type="GO" id="GO:0022857">
    <property type="term" value="F:transmembrane transporter activity"/>
    <property type="evidence" value="ECO:0007669"/>
    <property type="project" value="InterPro"/>
</dbReference>
<evidence type="ECO:0000256" key="6">
    <source>
        <dbReference type="ARBA" id="ARBA00022692"/>
    </source>
</evidence>
<keyword evidence="8 9" id="KW-0472">Membrane</keyword>
<dbReference type="NCBIfam" id="TIGR01726">
    <property type="entry name" value="HEQRo_perm_3TM"/>
    <property type="match status" value="1"/>
</dbReference>
<evidence type="ECO:0000256" key="5">
    <source>
        <dbReference type="ARBA" id="ARBA00022519"/>
    </source>
</evidence>
<evidence type="ECO:0000259" key="10">
    <source>
        <dbReference type="PROSITE" id="PS50928"/>
    </source>
</evidence>
<dbReference type="GO" id="GO:0043190">
    <property type="term" value="C:ATP-binding cassette (ABC) transporter complex"/>
    <property type="evidence" value="ECO:0007669"/>
    <property type="project" value="InterPro"/>
</dbReference>
<dbReference type="EMBL" id="CP058689">
    <property type="protein sequence ID" value="QLH13189.1"/>
    <property type="molecule type" value="Genomic_DNA"/>
</dbReference>
<dbReference type="CDD" id="cd06261">
    <property type="entry name" value="TM_PBP2"/>
    <property type="match status" value="1"/>
</dbReference>
<dbReference type="PANTHER" id="PTHR30133">
    <property type="entry name" value="CATIONIC AMINO ACID TRANSPORTER, MEMBRANE COMPONENT"/>
    <property type="match status" value="1"/>
</dbReference>
<feature type="transmembrane region" description="Helical" evidence="9">
    <location>
        <begin position="191"/>
        <end position="216"/>
    </location>
</feature>
<dbReference type="InterPro" id="IPR051613">
    <property type="entry name" value="ABC_transp_permease_HisMQ"/>
</dbReference>